<name>A0ABY5GS89_9GAMM</name>
<evidence type="ECO:0000256" key="1">
    <source>
        <dbReference type="ARBA" id="ARBA00007435"/>
    </source>
</evidence>
<organism evidence="3 4">
    <name type="scientific">Amphritea atlantica</name>
    <dbReference type="NCBI Taxonomy" id="355243"/>
    <lineage>
        <taxon>Bacteria</taxon>
        <taxon>Pseudomonadati</taxon>
        <taxon>Pseudomonadota</taxon>
        <taxon>Gammaproteobacteria</taxon>
        <taxon>Oceanospirillales</taxon>
        <taxon>Oceanospirillaceae</taxon>
        <taxon>Amphritea</taxon>
    </lineage>
</organism>
<dbReference type="InterPro" id="IPR035901">
    <property type="entry name" value="GIY-YIG_endonuc_sf"/>
</dbReference>
<reference evidence="3" key="1">
    <citation type="submission" date="2021-04" db="EMBL/GenBank/DDBJ databases">
        <title>Oceanospirillales bacteria with DddD are important DMSP degraders in coastal seawater.</title>
        <authorList>
            <person name="Liu J."/>
        </authorList>
    </citation>
    <scope>NUCLEOTIDE SEQUENCE</scope>
    <source>
        <strain evidence="3">GY6</strain>
    </source>
</reference>
<evidence type="ECO:0000313" key="3">
    <source>
        <dbReference type="EMBL" id="UTW02313.1"/>
    </source>
</evidence>
<dbReference type="EMBL" id="CP073344">
    <property type="protein sequence ID" value="UTW02313.1"/>
    <property type="molecule type" value="Genomic_DNA"/>
</dbReference>
<gene>
    <name evidence="3" type="ORF">KDX31_13215</name>
</gene>
<dbReference type="PANTHER" id="PTHR34477:SF1">
    <property type="entry name" value="UPF0213 PROTEIN YHBQ"/>
    <property type="match status" value="1"/>
</dbReference>
<evidence type="ECO:0000313" key="4">
    <source>
        <dbReference type="Proteomes" id="UP001059950"/>
    </source>
</evidence>
<comment type="similarity">
    <text evidence="1">Belongs to the UPF0213 family.</text>
</comment>
<protein>
    <submittedName>
        <fullName evidence="3">GIY-YIG nuclease family protein</fullName>
    </submittedName>
</protein>
<feature type="domain" description="GIY-YIG" evidence="2">
    <location>
        <begin position="6"/>
        <end position="83"/>
    </location>
</feature>
<proteinExistence type="inferred from homology"/>
<accession>A0ABY5GS89</accession>
<dbReference type="PANTHER" id="PTHR34477">
    <property type="entry name" value="UPF0213 PROTEIN YHBQ"/>
    <property type="match status" value="1"/>
</dbReference>
<dbReference type="PROSITE" id="PS50164">
    <property type="entry name" value="GIY_YIG"/>
    <property type="match status" value="1"/>
</dbReference>
<evidence type="ECO:0000259" key="2">
    <source>
        <dbReference type="PROSITE" id="PS50164"/>
    </source>
</evidence>
<sequence>MSSLSSCWYVYILRCADGTLYTGVTTDTERRTNEHNQSNRLGAKYTRVRRPVSLVYRESCDSRSDACKREAQIKALPRAAKLKLFQSACGQ</sequence>
<dbReference type="InterPro" id="IPR050190">
    <property type="entry name" value="UPF0213_domain"/>
</dbReference>
<dbReference type="Gene3D" id="3.40.1440.10">
    <property type="entry name" value="GIY-YIG endonuclease"/>
    <property type="match status" value="1"/>
</dbReference>
<dbReference type="Pfam" id="PF01541">
    <property type="entry name" value="GIY-YIG"/>
    <property type="match status" value="1"/>
</dbReference>
<dbReference type="Proteomes" id="UP001059950">
    <property type="component" value="Chromosome"/>
</dbReference>
<dbReference type="CDD" id="cd10456">
    <property type="entry name" value="GIY-YIG_UPF0213"/>
    <property type="match status" value="1"/>
</dbReference>
<dbReference type="SUPFAM" id="SSF82771">
    <property type="entry name" value="GIY-YIG endonuclease"/>
    <property type="match status" value="1"/>
</dbReference>
<dbReference type="InterPro" id="IPR000305">
    <property type="entry name" value="GIY-YIG_endonuc"/>
</dbReference>
<keyword evidence="4" id="KW-1185">Reference proteome</keyword>